<dbReference type="PIRSF" id="PIRSF006102">
    <property type="entry name" value="NQR_DE"/>
    <property type="match status" value="1"/>
</dbReference>
<protein>
    <recommendedName>
        <fullName evidence="10">Rnf electron transport complex subunit E</fullName>
    </recommendedName>
</protein>
<evidence type="ECO:0000256" key="8">
    <source>
        <dbReference type="SAM" id="Phobius"/>
    </source>
</evidence>
<organism evidence="9">
    <name type="scientific">marine sediment metagenome</name>
    <dbReference type="NCBI Taxonomy" id="412755"/>
    <lineage>
        <taxon>unclassified sequences</taxon>
        <taxon>metagenomes</taxon>
        <taxon>ecological metagenomes</taxon>
    </lineage>
</organism>
<keyword evidence="2" id="KW-0813">Transport</keyword>
<dbReference type="HAMAP" id="MF_00478">
    <property type="entry name" value="RsxE_RnfE"/>
    <property type="match status" value="1"/>
</dbReference>
<keyword evidence="5" id="KW-0249">Electron transport</keyword>
<evidence type="ECO:0000256" key="5">
    <source>
        <dbReference type="ARBA" id="ARBA00022982"/>
    </source>
</evidence>
<dbReference type="NCBIfam" id="NF009070">
    <property type="entry name" value="PRK12405.1"/>
    <property type="match status" value="1"/>
</dbReference>
<keyword evidence="3 8" id="KW-0812">Transmembrane</keyword>
<evidence type="ECO:0000256" key="7">
    <source>
        <dbReference type="ARBA" id="ARBA00023136"/>
    </source>
</evidence>
<feature type="transmembrane region" description="Helical" evidence="8">
    <location>
        <begin position="97"/>
        <end position="115"/>
    </location>
</feature>
<dbReference type="Pfam" id="PF02508">
    <property type="entry name" value="Rnf-Nqr"/>
    <property type="match status" value="1"/>
</dbReference>
<dbReference type="EMBL" id="BARU01018585">
    <property type="protein sequence ID" value="GAH58237.1"/>
    <property type="molecule type" value="Genomic_DNA"/>
</dbReference>
<feature type="transmembrane region" description="Helical" evidence="8">
    <location>
        <begin position="127"/>
        <end position="148"/>
    </location>
</feature>
<keyword evidence="7 8" id="KW-0472">Membrane</keyword>
<evidence type="ECO:0000256" key="1">
    <source>
        <dbReference type="ARBA" id="ARBA00004127"/>
    </source>
</evidence>
<reference evidence="9" key="1">
    <citation type="journal article" date="2014" name="Front. Microbiol.">
        <title>High frequency of phylogenetically diverse reductive dehalogenase-homologous genes in deep subseafloor sedimentary metagenomes.</title>
        <authorList>
            <person name="Kawai M."/>
            <person name="Futagami T."/>
            <person name="Toyoda A."/>
            <person name="Takaki Y."/>
            <person name="Nishi S."/>
            <person name="Hori S."/>
            <person name="Arai W."/>
            <person name="Tsubouchi T."/>
            <person name="Morono Y."/>
            <person name="Uchiyama I."/>
            <person name="Ito T."/>
            <person name="Fujiyama A."/>
            <person name="Inagaki F."/>
            <person name="Takami H."/>
        </authorList>
    </citation>
    <scope>NUCLEOTIDE SEQUENCE</scope>
    <source>
        <strain evidence="9">Expedition CK06-06</strain>
    </source>
</reference>
<evidence type="ECO:0000256" key="2">
    <source>
        <dbReference type="ARBA" id="ARBA00022448"/>
    </source>
</evidence>
<name>X1GM12_9ZZZZ</name>
<dbReference type="InterPro" id="IPR003667">
    <property type="entry name" value="NqrDE/RnfAE"/>
</dbReference>
<proteinExistence type="inferred from homology"/>
<dbReference type="PANTHER" id="PTHR30586:SF0">
    <property type="entry name" value="ION-TRANSLOCATING OXIDOREDUCTASE COMPLEX SUBUNIT E"/>
    <property type="match status" value="1"/>
</dbReference>
<evidence type="ECO:0000313" key="9">
    <source>
        <dbReference type="EMBL" id="GAH58237.1"/>
    </source>
</evidence>
<feature type="transmembrane region" description="Helical" evidence="8">
    <location>
        <begin position="175"/>
        <end position="195"/>
    </location>
</feature>
<evidence type="ECO:0000256" key="4">
    <source>
        <dbReference type="ARBA" id="ARBA00022967"/>
    </source>
</evidence>
<dbReference type="InterPro" id="IPR010968">
    <property type="entry name" value="RnfE"/>
</dbReference>
<feature type="transmembrane region" description="Helical" evidence="8">
    <location>
        <begin position="71"/>
        <end position="91"/>
    </location>
</feature>
<sequence length="204" mass="21740">MGKFVKEFAKGLIISNPVFVLALGLCPTLAVSTSIDNALGMSLAVLIVLLGANVIIAAIRNFVPSITRIPIFIVIIASLVTVVNLIFQANFPDLHEALGIFLPLVVVNCIILARAEAFASKNPIVSSLADALGITVGFMLALLMISLIRQTLGTGSLSVFGFHFFTLPILGEHPIAIFILPAGAFLIIGLLMALFRWRGVMKSE</sequence>
<comment type="caution">
    <text evidence="9">The sequence shown here is derived from an EMBL/GenBank/DDBJ whole genome shotgun (WGS) entry which is preliminary data.</text>
</comment>
<dbReference type="PANTHER" id="PTHR30586">
    <property type="entry name" value="ELECTRON TRANSPORT COMPLEX PROTEIN RNFE"/>
    <property type="match status" value="1"/>
</dbReference>
<evidence type="ECO:0000256" key="3">
    <source>
        <dbReference type="ARBA" id="ARBA00022692"/>
    </source>
</evidence>
<keyword evidence="4" id="KW-1278">Translocase</keyword>
<evidence type="ECO:0008006" key="10">
    <source>
        <dbReference type="Google" id="ProtNLM"/>
    </source>
</evidence>
<dbReference type="GO" id="GO:0012505">
    <property type="term" value="C:endomembrane system"/>
    <property type="evidence" value="ECO:0007669"/>
    <property type="project" value="UniProtKB-SubCell"/>
</dbReference>
<feature type="transmembrane region" description="Helical" evidence="8">
    <location>
        <begin position="38"/>
        <end position="59"/>
    </location>
</feature>
<feature type="transmembrane region" description="Helical" evidence="8">
    <location>
        <begin position="12"/>
        <end position="32"/>
    </location>
</feature>
<dbReference type="AlphaFoldDB" id="X1GM12"/>
<accession>X1GM12</accession>
<keyword evidence="6 8" id="KW-1133">Transmembrane helix</keyword>
<dbReference type="GO" id="GO:0022900">
    <property type="term" value="P:electron transport chain"/>
    <property type="evidence" value="ECO:0007669"/>
    <property type="project" value="InterPro"/>
</dbReference>
<comment type="subcellular location">
    <subcellularLocation>
        <location evidence="1">Endomembrane system</location>
        <topology evidence="1">Multi-pass membrane protein</topology>
    </subcellularLocation>
</comment>
<dbReference type="GO" id="GO:0005886">
    <property type="term" value="C:plasma membrane"/>
    <property type="evidence" value="ECO:0007669"/>
    <property type="project" value="TreeGrafter"/>
</dbReference>
<evidence type="ECO:0000256" key="6">
    <source>
        <dbReference type="ARBA" id="ARBA00022989"/>
    </source>
</evidence>
<gene>
    <name evidence="9" type="ORF">S03H2_30714</name>
</gene>